<dbReference type="PROSITE" id="PS50943">
    <property type="entry name" value="HTH_CROC1"/>
    <property type="match status" value="1"/>
</dbReference>
<feature type="transmembrane region" description="Helical" evidence="2">
    <location>
        <begin position="82"/>
        <end position="104"/>
    </location>
</feature>
<evidence type="ECO:0000313" key="5">
    <source>
        <dbReference type="Proteomes" id="UP001138894"/>
    </source>
</evidence>
<name>A0A9X1F5N8_9FLAO</name>
<keyword evidence="2" id="KW-0812">Transmembrane</keyword>
<dbReference type="Proteomes" id="UP001138894">
    <property type="component" value="Unassembled WGS sequence"/>
</dbReference>
<dbReference type="InterPro" id="IPR050807">
    <property type="entry name" value="TransReg_Diox_bact_type"/>
</dbReference>
<sequence>MKFNDKILQLRNERKISQEELSEASGISIRTIQRIEKDEVNPRPYTARKLLEALNISLEDFNAESQNDSNFNIEENTKLNRFIISNFLVFLFPIIFLIPVIFIWKKGKWSNSSNIICKKILSFQVVWIIISVSITLLTPFFIKLFGGQNVVGQLFPTPILVYIALSFVDVFIVLRIAKSLKVSSSKWTSIIPNLF</sequence>
<keyword evidence="1" id="KW-0238">DNA-binding</keyword>
<feature type="transmembrane region" description="Helical" evidence="2">
    <location>
        <begin position="125"/>
        <end position="147"/>
    </location>
</feature>
<dbReference type="AlphaFoldDB" id="A0A9X1F5N8"/>
<dbReference type="InterPro" id="IPR001387">
    <property type="entry name" value="Cro/C1-type_HTH"/>
</dbReference>
<feature type="domain" description="HTH cro/C1-type" evidence="3">
    <location>
        <begin position="7"/>
        <end position="61"/>
    </location>
</feature>
<evidence type="ECO:0000313" key="4">
    <source>
        <dbReference type="EMBL" id="MBV7267576.1"/>
    </source>
</evidence>
<dbReference type="CDD" id="cd00093">
    <property type="entry name" value="HTH_XRE"/>
    <property type="match status" value="1"/>
</dbReference>
<gene>
    <name evidence="4" type="ORF">KCG49_00050</name>
</gene>
<feature type="transmembrane region" description="Helical" evidence="2">
    <location>
        <begin position="159"/>
        <end position="177"/>
    </location>
</feature>
<dbReference type="PANTHER" id="PTHR46797">
    <property type="entry name" value="HTH-TYPE TRANSCRIPTIONAL REGULATOR"/>
    <property type="match status" value="1"/>
</dbReference>
<dbReference type="GO" id="GO:0005829">
    <property type="term" value="C:cytosol"/>
    <property type="evidence" value="ECO:0007669"/>
    <property type="project" value="TreeGrafter"/>
</dbReference>
<evidence type="ECO:0000259" key="3">
    <source>
        <dbReference type="PROSITE" id="PS50943"/>
    </source>
</evidence>
<dbReference type="SMART" id="SM00530">
    <property type="entry name" value="HTH_XRE"/>
    <property type="match status" value="1"/>
</dbReference>
<dbReference type="GO" id="GO:0003677">
    <property type="term" value="F:DNA binding"/>
    <property type="evidence" value="ECO:0007669"/>
    <property type="project" value="UniProtKB-KW"/>
</dbReference>
<keyword evidence="2" id="KW-1133">Transmembrane helix</keyword>
<accession>A0A9X1F5N8</accession>
<evidence type="ECO:0000256" key="2">
    <source>
        <dbReference type="SAM" id="Phobius"/>
    </source>
</evidence>
<dbReference type="RefSeq" id="WP_218544138.1">
    <property type="nucleotide sequence ID" value="NZ_JAGSPD010000001.1"/>
</dbReference>
<reference evidence="4" key="1">
    <citation type="submission" date="2021-04" db="EMBL/GenBank/DDBJ databases">
        <authorList>
            <person name="Pira H."/>
            <person name="Risdian C."/>
            <person name="Wink J."/>
        </authorList>
    </citation>
    <scope>NUCLEOTIDE SEQUENCE</scope>
    <source>
        <strain evidence="4">WHY3</strain>
    </source>
</reference>
<comment type="caution">
    <text evidence="4">The sequence shown here is derived from an EMBL/GenBank/DDBJ whole genome shotgun (WGS) entry which is preliminary data.</text>
</comment>
<keyword evidence="5" id="KW-1185">Reference proteome</keyword>
<dbReference type="GO" id="GO:0003700">
    <property type="term" value="F:DNA-binding transcription factor activity"/>
    <property type="evidence" value="ECO:0007669"/>
    <property type="project" value="TreeGrafter"/>
</dbReference>
<organism evidence="4 5">
    <name type="scientific">Winogradskyella luteola</name>
    <dbReference type="NCBI Taxonomy" id="2828330"/>
    <lineage>
        <taxon>Bacteria</taxon>
        <taxon>Pseudomonadati</taxon>
        <taxon>Bacteroidota</taxon>
        <taxon>Flavobacteriia</taxon>
        <taxon>Flavobacteriales</taxon>
        <taxon>Flavobacteriaceae</taxon>
        <taxon>Winogradskyella</taxon>
    </lineage>
</organism>
<protein>
    <submittedName>
        <fullName evidence="4">Helix-turn-helix transcriptional regulator</fullName>
    </submittedName>
</protein>
<proteinExistence type="predicted"/>
<dbReference type="PANTHER" id="PTHR46797:SF1">
    <property type="entry name" value="METHYLPHOSPHONATE SYNTHASE"/>
    <property type="match status" value="1"/>
</dbReference>
<evidence type="ECO:0000256" key="1">
    <source>
        <dbReference type="ARBA" id="ARBA00023125"/>
    </source>
</evidence>
<dbReference type="Pfam" id="PF01381">
    <property type="entry name" value="HTH_3"/>
    <property type="match status" value="1"/>
</dbReference>
<keyword evidence="2" id="KW-0472">Membrane</keyword>
<dbReference type="EMBL" id="JAGSPD010000001">
    <property type="protein sequence ID" value="MBV7267576.1"/>
    <property type="molecule type" value="Genomic_DNA"/>
</dbReference>